<feature type="transmembrane region" description="Helical" evidence="1">
    <location>
        <begin position="20"/>
        <end position="41"/>
    </location>
</feature>
<keyword evidence="1" id="KW-0472">Membrane</keyword>
<organism evidence="2 3">
    <name type="scientific">Bhargavaea ullalensis</name>
    <dbReference type="NCBI Taxonomy" id="1265685"/>
    <lineage>
        <taxon>Bacteria</taxon>
        <taxon>Bacillati</taxon>
        <taxon>Bacillota</taxon>
        <taxon>Bacilli</taxon>
        <taxon>Bacillales</taxon>
        <taxon>Caryophanaceae</taxon>
        <taxon>Bhargavaea</taxon>
    </lineage>
</organism>
<feature type="transmembrane region" description="Helical" evidence="1">
    <location>
        <begin position="136"/>
        <end position="165"/>
    </location>
</feature>
<name>A0ABV2G7F0_9BACL</name>
<evidence type="ECO:0000256" key="1">
    <source>
        <dbReference type="SAM" id="Phobius"/>
    </source>
</evidence>
<comment type="caution">
    <text evidence="2">The sequence shown here is derived from an EMBL/GenBank/DDBJ whole genome shotgun (WGS) entry which is preliminary data.</text>
</comment>
<gene>
    <name evidence="2" type="ORF">ABID49_000077</name>
</gene>
<feature type="transmembrane region" description="Helical" evidence="1">
    <location>
        <begin position="177"/>
        <end position="195"/>
    </location>
</feature>
<dbReference type="RefSeq" id="WP_354194190.1">
    <property type="nucleotide sequence ID" value="NZ_JBEPLW010000001.1"/>
</dbReference>
<feature type="transmembrane region" description="Helical" evidence="1">
    <location>
        <begin position="47"/>
        <end position="71"/>
    </location>
</feature>
<keyword evidence="3" id="KW-1185">Reference proteome</keyword>
<proteinExistence type="predicted"/>
<feature type="transmembrane region" description="Helical" evidence="1">
    <location>
        <begin position="99"/>
        <end position="124"/>
    </location>
</feature>
<dbReference type="Proteomes" id="UP001549099">
    <property type="component" value="Unassembled WGS sequence"/>
</dbReference>
<evidence type="ECO:0000313" key="3">
    <source>
        <dbReference type="Proteomes" id="UP001549099"/>
    </source>
</evidence>
<reference evidence="2 3" key="1">
    <citation type="submission" date="2024-06" db="EMBL/GenBank/DDBJ databases">
        <title>Genomic Encyclopedia of Type Strains, Phase IV (KMG-IV): sequencing the most valuable type-strain genomes for metagenomic binning, comparative biology and taxonomic classification.</title>
        <authorList>
            <person name="Goeker M."/>
        </authorList>
    </citation>
    <scope>NUCLEOTIDE SEQUENCE [LARGE SCALE GENOMIC DNA]</scope>
    <source>
        <strain evidence="2 3">DSM 26128</strain>
    </source>
</reference>
<sequence length="265" mass="28332">MGRMRGLLYKERVTTQGGLLLLAITVIVTVGAAPFLLHHYVSTDTTVASFSFILSAVWFLLLSYMPLIWLLMSLAMEMKRPDLWLHTPASSGLLIGTKALFAAAVTIATLVWVAVVLGAVFLLSGGAKTLPDGLTAASFAGFFCEIGLLILLFSLMQMSVGFLFWSVYQSVRLRSSRLIAVPVTVAGILLFFFISEKISRTSAGSRLLGAGEIGLPNIEKVSRGLDIGLDMSGSLSMGGFLFGSVIALIAFGLGTWLFNRKVAGA</sequence>
<evidence type="ECO:0008006" key="4">
    <source>
        <dbReference type="Google" id="ProtNLM"/>
    </source>
</evidence>
<dbReference type="EMBL" id="JBEPLW010000001">
    <property type="protein sequence ID" value="MET3574201.1"/>
    <property type="molecule type" value="Genomic_DNA"/>
</dbReference>
<protein>
    <recommendedName>
        <fullName evidence="4">ABC-2 type transport system permease protein</fullName>
    </recommendedName>
</protein>
<feature type="transmembrane region" description="Helical" evidence="1">
    <location>
        <begin position="239"/>
        <end position="258"/>
    </location>
</feature>
<keyword evidence="1" id="KW-1133">Transmembrane helix</keyword>
<accession>A0ABV2G7F0</accession>
<keyword evidence="1" id="KW-0812">Transmembrane</keyword>
<evidence type="ECO:0000313" key="2">
    <source>
        <dbReference type="EMBL" id="MET3574201.1"/>
    </source>
</evidence>